<evidence type="ECO:0000313" key="2">
    <source>
        <dbReference type="EMBL" id="SPH23843.1"/>
    </source>
</evidence>
<gene>
    <name evidence="2" type="ORF">DEA8626_02915</name>
</gene>
<keyword evidence="3" id="KW-1185">Reference proteome</keyword>
<dbReference type="EMBL" id="OMOQ01000002">
    <property type="protein sequence ID" value="SPH23843.1"/>
    <property type="molecule type" value="Genomic_DNA"/>
</dbReference>
<name>A0A2R8BKK0_9RHOB</name>
<dbReference type="InterPro" id="IPR027367">
    <property type="entry name" value="Gly-zipper_YMGG"/>
</dbReference>
<sequence>MKRLMFVAPIVLAAAACQTQEQRSAGTGALAGAAIGAAVSDDGDRVEGALMGGAAGAIVGGLIGQAQKPGDCVYQDRYGNRYVAACP</sequence>
<evidence type="ECO:0000313" key="3">
    <source>
        <dbReference type="Proteomes" id="UP000244924"/>
    </source>
</evidence>
<dbReference type="Pfam" id="PF13441">
    <property type="entry name" value="Gly-zipper_YMGG"/>
    <property type="match status" value="1"/>
</dbReference>
<dbReference type="AlphaFoldDB" id="A0A2R8BKK0"/>
<evidence type="ECO:0000259" key="1">
    <source>
        <dbReference type="Pfam" id="PF13441"/>
    </source>
</evidence>
<dbReference type="PROSITE" id="PS51257">
    <property type="entry name" value="PROKAR_LIPOPROTEIN"/>
    <property type="match status" value="1"/>
</dbReference>
<proteinExistence type="predicted"/>
<organism evidence="2 3">
    <name type="scientific">Albidovulum aquaemixtae</name>
    <dbReference type="NCBI Taxonomy" id="1542388"/>
    <lineage>
        <taxon>Bacteria</taxon>
        <taxon>Pseudomonadati</taxon>
        <taxon>Pseudomonadota</taxon>
        <taxon>Alphaproteobacteria</taxon>
        <taxon>Rhodobacterales</taxon>
        <taxon>Paracoccaceae</taxon>
        <taxon>Albidovulum</taxon>
    </lineage>
</organism>
<protein>
    <recommendedName>
        <fullName evidence="1">YMGG-like Gly-zipper domain-containing protein</fullName>
    </recommendedName>
</protein>
<feature type="domain" description="YMGG-like Gly-zipper" evidence="1">
    <location>
        <begin position="21"/>
        <end position="65"/>
    </location>
</feature>
<reference evidence="2 3" key="1">
    <citation type="submission" date="2018-03" db="EMBL/GenBank/DDBJ databases">
        <authorList>
            <person name="Keele B.F."/>
        </authorList>
    </citation>
    <scope>NUCLEOTIDE SEQUENCE [LARGE SCALE GENOMIC DNA]</scope>
    <source>
        <strain evidence="2 3">CECT 8626</strain>
    </source>
</reference>
<dbReference type="RefSeq" id="WP_108853917.1">
    <property type="nucleotide sequence ID" value="NZ_OMOQ01000002.1"/>
</dbReference>
<accession>A0A2R8BKK0</accession>
<dbReference type="Proteomes" id="UP000244924">
    <property type="component" value="Unassembled WGS sequence"/>
</dbReference>